<comment type="caution">
    <text evidence="3">The sequence shown here is derived from an EMBL/GenBank/DDBJ whole genome shotgun (WGS) entry which is preliminary data.</text>
</comment>
<feature type="signal peptide" evidence="2">
    <location>
        <begin position="1"/>
        <end position="30"/>
    </location>
</feature>
<dbReference type="SUPFAM" id="SSF110296">
    <property type="entry name" value="Oligoxyloglucan reducing end-specific cellobiohydrolase"/>
    <property type="match status" value="1"/>
</dbReference>
<accession>A0A100VTJ1</accession>
<dbReference type="Proteomes" id="UP000069697">
    <property type="component" value="Unassembled WGS sequence"/>
</dbReference>
<proteinExistence type="predicted"/>
<dbReference type="RefSeq" id="WP_062838126.1">
    <property type="nucleotide sequence ID" value="NZ_BCNV01000014.1"/>
</dbReference>
<sequence length="395" mass="41863">MTTKSTVTWKRIGALALSLTLAWGMGPVHTLSGADATSSQACGKGDHGLSTTLKKGSGVEEQHLQFTDIDFLNDTTGRAGGEGFLIGTSNAGCTWQSIYTGQWQFTQLDFPNNVNGYALAQVKNSPATYLIRTNDGGSHWKRIDTPGIQFTRIDFRNKDVGYGYTYNGAYQTKDGGVTWHKMNTPANTRAAAFATEKQGYAVVVVPGSGYHLKQTSDGGKNWTTSLRVVSDTWSGADLYAHGQQVWALLYGDAGMSQQSYSLYASGNQGKNWTQVFAQSTAGGGPAPGTNSTGKGTGPANPGGHPGNMALIGNQTAYLSAGSPAAGKVGIGRSYDIGSTWKNVDLKDPGYSSRISFPSAKTGWLVVTSDNSPAIYQTTDGGTTWTQKMLLPSEQD</sequence>
<evidence type="ECO:0000256" key="2">
    <source>
        <dbReference type="SAM" id="SignalP"/>
    </source>
</evidence>
<organism evidence="3 4">
    <name type="scientific">Paenibacillus amylolyticus</name>
    <dbReference type="NCBI Taxonomy" id="1451"/>
    <lineage>
        <taxon>Bacteria</taxon>
        <taxon>Bacillati</taxon>
        <taxon>Bacillota</taxon>
        <taxon>Bacilli</taxon>
        <taxon>Bacillales</taxon>
        <taxon>Paenibacillaceae</taxon>
        <taxon>Paenibacillus</taxon>
    </lineage>
</organism>
<keyword evidence="2" id="KW-0732">Signal</keyword>
<evidence type="ECO:0000313" key="4">
    <source>
        <dbReference type="Proteomes" id="UP000069697"/>
    </source>
</evidence>
<protein>
    <recommendedName>
        <fullName evidence="5">Photosynthesis system II assembly factor Ycf48/Hcf136-like domain-containing protein</fullName>
    </recommendedName>
</protein>
<dbReference type="InterPro" id="IPR015943">
    <property type="entry name" value="WD40/YVTN_repeat-like_dom_sf"/>
</dbReference>
<feature type="chain" id="PRO_5007089575" description="Photosynthesis system II assembly factor Ycf48/Hcf136-like domain-containing protein" evidence="2">
    <location>
        <begin position="31"/>
        <end position="395"/>
    </location>
</feature>
<gene>
    <name evidence="3" type="ORF">PAHA3_5994</name>
</gene>
<dbReference type="AlphaFoldDB" id="A0A100VTJ1"/>
<dbReference type="PANTHER" id="PTHR47199:SF2">
    <property type="entry name" value="PHOTOSYSTEM II STABILITY_ASSEMBLY FACTOR HCF136, CHLOROPLASTIC"/>
    <property type="match status" value="1"/>
</dbReference>
<reference evidence="3 4" key="1">
    <citation type="journal article" date="2016" name="Genome Announc.">
        <title>Draft Genome Sequence of Paenibacillus amylolyticus Heshi-A3, Isolated from Fermented Rice Bran in a Japanese Fermented Seafood Dish.</title>
        <authorList>
            <person name="Akuzawa S."/>
            <person name="Nagaoka J."/>
            <person name="Kanekatsu M."/>
            <person name="Kubota E."/>
            <person name="Ohtake R."/>
            <person name="Suzuki T."/>
            <person name="Kanesaki Y."/>
        </authorList>
    </citation>
    <scope>NUCLEOTIDE SEQUENCE [LARGE SCALE GENOMIC DNA]</scope>
    <source>
        <strain evidence="3 4">Heshi-A3</strain>
    </source>
</reference>
<dbReference type="PANTHER" id="PTHR47199">
    <property type="entry name" value="PHOTOSYSTEM II STABILITY/ASSEMBLY FACTOR HCF136, CHLOROPLASTIC"/>
    <property type="match status" value="1"/>
</dbReference>
<evidence type="ECO:0000313" key="3">
    <source>
        <dbReference type="EMBL" id="GAS85842.1"/>
    </source>
</evidence>
<feature type="region of interest" description="Disordered" evidence="1">
    <location>
        <begin position="278"/>
        <end position="306"/>
    </location>
</feature>
<evidence type="ECO:0000256" key="1">
    <source>
        <dbReference type="SAM" id="MobiDB-lite"/>
    </source>
</evidence>
<dbReference type="EMBL" id="BCNV01000014">
    <property type="protein sequence ID" value="GAS85842.1"/>
    <property type="molecule type" value="Genomic_DNA"/>
</dbReference>
<reference evidence="4" key="2">
    <citation type="submission" date="2016-01" db="EMBL/GenBank/DDBJ databases">
        <title>Draft Genome Sequence of Paenibacillus amylolyticus Heshi-A3 that Was Isolated from Fermented Rice Bran with Aging Salted Mackerel, Which Was Named Heshiko as Traditional Fermented Seafood in Japan.</title>
        <authorList>
            <person name="Akuzawa S."/>
            <person name="Nakagawa J."/>
            <person name="Kanekatsu T."/>
            <person name="Kubota E."/>
            <person name="Ohtake R."/>
            <person name="Suzuki T."/>
            <person name="Kanesaki Y."/>
        </authorList>
    </citation>
    <scope>NUCLEOTIDE SEQUENCE [LARGE SCALE GENOMIC DNA]</scope>
    <source>
        <strain evidence="4">Heshi-A3</strain>
    </source>
</reference>
<dbReference type="Gene3D" id="2.130.10.10">
    <property type="entry name" value="YVTN repeat-like/Quinoprotein amine dehydrogenase"/>
    <property type="match status" value="2"/>
</dbReference>
<evidence type="ECO:0008006" key="5">
    <source>
        <dbReference type="Google" id="ProtNLM"/>
    </source>
</evidence>
<name>A0A100VTJ1_PAEAM</name>